<name>A0A5C6AR68_9BACT</name>
<gene>
    <name evidence="1" type="ORF">Pla100_17970</name>
</gene>
<dbReference type="Proteomes" id="UP000316213">
    <property type="component" value="Unassembled WGS sequence"/>
</dbReference>
<comment type="caution">
    <text evidence="1">The sequence shown here is derived from an EMBL/GenBank/DDBJ whole genome shotgun (WGS) entry which is preliminary data.</text>
</comment>
<protein>
    <submittedName>
        <fullName evidence="1">Uncharacterized protein</fullName>
    </submittedName>
</protein>
<accession>A0A5C6AR68</accession>
<proteinExistence type="predicted"/>
<dbReference type="EMBL" id="SJPM01000002">
    <property type="protein sequence ID" value="TWU02058.1"/>
    <property type="molecule type" value="Genomic_DNA"/>
</dbReference>
<sequence length="97" mass="11004">MLLTHRGDGVGAGYFPTSWIPVEKRTRAFLDRHDKVVWMPQIHRRGMRCALRGHNAKFQEPLRAVVAKQSGPNDLLEDSRWRAISILAMGGNRALGR</sequence>
<dbReference type="AlphaFoldDB" id="A0A5C6AR68"/>
<reference evidence="1 2" key="1">
    <citation type="submission" date="2019-02" db="EMBL/GenBank/DDBJ databases">
        <title>Deep-cultivation of Planctomycetes and their phenomic and genomic characterization uncovers novel biology.</title>
        <authorList>
            <person name="Wiegand S."/>
            <person name="Jogler M."/>
            <person name="Boedeker C."/>
            <person name="Pinto D."/>
            <person name="Vollmers J."/>
            <person name="Rivas-Marin E."/>
            <person name="Kohn T."/>
            <person name="Peeters S.H."/>
            <person name="Heuer A."/>
            <person name="Rast P."/>
            <person name="Oberbeckmann S."/>
            <person name="Bunk B."/>
            <person name="Jeske O."/>
            <person name="Meyerdierks A."/>
            <person name="Storesund J.E."/>
            <person name="Kallscheuer N."/>
            <person name="Luecker S."/>
            <person name="Lage O.M."/>
            <person name="Pohl T."/>
            <person name="Merkel B.J."/>
            <person name="Hornburger P."/>
            <person name="Mueller R.-W."/>
            <person name="Bruemmer F."/>
            <person name="Labrenz M."/>
            <person name="Spormann A.M."/>
            <person name="Op Den Camp H."/>
            <person name="Overmann J."/>
            <person name="Amann R."/>
            <person name="Jetten M.S.M."/>
            <person name="Mascher T."/>
            <person name="Medema M.H."/>
            <person name="Devos D.P."/>
            <person name="Kaster A.-K."/>
            <person name="Ovreas L."/>
            <person name="Rohde M."/>
            <person name="Galperin M.Y."/>
            <person name="Jogler C."/>
        </authorList>
    </citation>
    <scope>NUCLEOTIDE SEQUENCE [LARGE SCALE GENOMIC DNA]</scope>
    <source>
        <strain evidence="1 2">Pla100</strain>
    </source>
</reference>
<evidence type="ECO:0000313" key="1">
    <source>
        <dbReference type="EMBL" id="TWU02058.1"/>
    </source>
</evidence>
<organism evidence="1 2">
    <name type="scientific">Neorhodopirellula pilleata</name>
    <dbReference type="NCBI Taxonomy" id="2714738"/>
    <lineage>
        <taxon>Bacteria</taxon>
        <taxon>Pseudomonadati</taxon>
        <taxon>Planctomycetota</taxon>
        <taxon>Planctomycetia</taxon>
        <taxon>Pirellulales</taxon>
        <taxon>Pirellulaceae</taxon>
        <taxon>Neorhodopirellula</taxon>
    </lineage>
</organism>
<evidence type="ECO:0000313" key="2">
    <source>
        <dbReference type="Proteomes" id="UP000316213"/>
    </source>
</evidence>
<keyword evidence="2" id="KW-1185">Reference proteome</keyword>